<keyword evidence="3" id="KW-1185">Reference proteome</keyword>
<dbReference type="SUPFAM" id="SSF55154">
    <property type="entry name" value="CYTH-like phosphatases"/>
    <property type="match status" value="1"/>
</dbReference>
<gene>
    <name evidence="2" type="ORF">K227x_37880</name>
</gene>
<dbReference type="CDD" id="cd07750">
    <property type="entry name" value="PolyPPase_VTC_like"/>
    <property type="match status" value="1"/>
</dbReference>
<dbReference type="InterPro" id="IPR042267">
    <property type="entry name" value="VTC_sf"/>
</dbReference>
<dbReference type="AlphaFoldDB" id="A0A517NEA6"/>
<evidence type="ECO:0000259" key="1">
    <source>
        <dbReference type="Pfam" id="PF09359"/>
    </source>
</evidence>
<dbReference type="RefSeq" id="WP_145171488.1">
    <property type="nucleotide sequence ID" value="NZ_CP036525.1"/>
</dbReference>
<accession>A0A517NEA6</accession>
<evidence type="ECO:0000313" key="3">
    <source>
        <dbReference type="Proteomes" id="UP000318538"/>
    </source>
</evidence>
<evidence type="ECO:0000313" key="2">
    <source>
        <dbReference type="EMBL" id="QDT05388.1"/>
    </source>
</evidence>
<dbReference type="OrthoDB" id="281873at2"/>
<name>A0A517NEA6_9BACT</name>
<reference evidence="2 3" key="1">
    <citation type="submission" date="2019-02" db="EMBL/GenBank/DDBJ databases">
        <title>Deep-cultivation of Planctomycetes and their phenomic and genomic characterization uncovers novel biology.</title>
        <authorList>
            <person name="Wiegand S."/>
            <person name="Jogler M."/>
            <person name="Boedeker C."/>
            <person name="Pinto D."/>
            <person name="Vollmers J."/>
            <person name="Rivas-Marin E."/>
            <person name="Kohn T."/>
            <person name="Peeters S.H."/>
            <person name="Heuer A."/>
            <person name="Rast P."/>
            <person name="Oberbeckmann S."/>
            <person name="Bunk B."/>
            <person name="Jeske O."/>
            <person name="Meyerdierks A."/>
            <person name="Storesund J.E."/>
            <person name="Kallscheuer N."/>
            <person name="Luecker S."/>
            <person name="Lage O.M."/>
            <person name="Pohl T."/>
            <person name="Merkel B.J."/>
            <person name="Hornburger P."/>
            <person name="Mueller R.-W."/>
            <person name="Bruemmer F."/>
            <person name="Labrenz M."/>
            <person name="Spormann A.M."/>
            <person name="Op den Camp H."/>
            <person name="Overmann J."/>
            <person name="Amann R."/>
            <person name="Jetten M.S.M."/>
            <person name="Mascher T."/>
            <person name="Medema M.H."/>
            <person name="Devos D.P."/>
            <person name="Kaster A.-K."/>
            <person name="Ovreas L."/>
            <person name="Rohde M."/>
            <person name="Galperin M.Y."/>
            <person name="Jogler C."/>
        </authorList>
    </citation>
    <scope>NUCLEOTIDE SEQUENCE [LARGE SCALE GENOMIC DNA]</scope>
    <source>
        <strain evidence="2 3">K22_7</strain>
    </source>
</reference>
<organism evidence="2 3">
    <name type="scientific">Rubripirellula lacrimiformis</name>
    <dbReference type="NCBI Taxonomy" id="1930273"/>
    <lineage>
        <taxon>Bacteria</taxon>
        <taxon>Pseudomonadati</taxon>
        <taxon>Planctomycetota</taxon>
        <taxon>Planctomycetia</taxon>
        <taxon>Pirellulales</taxon>
        <taxon>Pirellulaceae</taxon>
        <taxon>Rubripirellula</taxon>
    </lineage>
</organism>
<dbReference type="GO" id="GO:0006799">
    <property type="term" value="P:polyphosphate biosynthetic process"/>
    <property type="evidence" value="ECO:0007669"/>
    <property type="project" value="UniProtKB-ARBA"/>
</dbReference>
<proteinExistence type="predicted"/>
<dbReference type="Gene3D" id="3.20.100.30">
    <property type="entry name" value="VTC, catalytic tunnel domain"/>
    <property type="match status" value="1"/>
</dbReference>
<feature type="domain" description="VTC" evidence="1">
    <location>
        <begin position="9"/>
        <end position="232"/>
    </location>
</feature>
<dbReference type="KEGG" id="rlc:K227x_37880"/>
<dbReference type="Proteomes" id="UP000318538">
    <property type="component" value="Chromosome"/>
</dbReference>
<sequence length="257" mass="29378">MTDAQIHDKRIELKYMLDASLSLQVQQWAREHLGIDRHCNETLGDSYDVNTLYLDTPDYDLFHRTGKAGRAKHRIRRYGDEKSLWIETKRKKQNVVRKNRTAADADEVLSQLSAPDDTSPWCGAWFRDRVVDRNLQPAAQVHYRRFARTATFDGESLRLTIDSNLQASPAQGWLVAAASDPHPPSQRLQATDSQILELKFYNHMPHLFKELLRTFAIPATGFSKYRTAVQAWQLDTPVPISVAPMDQTSEKDCLANA</sequence>
<dbReference type="InterPro" id="IPR018966">
    <property type="entry name" value="VTC_domain"/>
</dbReference>
<dbReference type="InterPro" id="IPR033469">
    <property type="entry name" value="CYTH-like_dom_sf"/>
</dbReference>
<dbReference type="Pfam" id="PF09359">
    <property type="entry name" value="VTC"/>
    <property type="match status" value="1"/>
</dbReference>
<dbReference type="EMBL" id="CP036525">
    <property type="protein sequence ID" value="QDT05388.1"/>
    <property type="molecule type" value="Genomic_DNA"/>
</dbReference>
<protein>
    <submittedName>
        <fullName evidence="2">VTC domain protein</fullName>
    </submittedName>
</protein>